<feature type="transmembrane region" description="Helical" evidence="7">
    <location>
        <begin position="12"/>
        <end position="35"/>
    </location>
</feature>
<keyword evidence="10" id="KW-1185">Reference proteome</keyword>
<evidence type="ECO:0000256" key="4">
    <source>
        <dbReference type="ARBA" id="ARBA00022692"/>
    </source>
</evidence>
<name>A0ABW1JJN3_9ACTN</name>
<feature type="transmembrane region" description="Helical" evidence="7">
    <location>
        <begin position="107"/>
        <end position="128"/>
    </location>
</feature>
<organism evidence="9 10">
    <name type="scientific">Angustibacter luteus</name>
    <dbReference type="NCBI Taxonomy" id="658456"/>
    <lineage>
        <taxon>Bacteria</taxon>
        <taxon>Bacillati</taxon>
        <taxon>Actinomycetota</taxon>
        <taxon>Actinomycetes</taxon>
        <taxon>Kineosporiales</taxon>
        <taxon>Kineosporiaceae</taxon>
    </lineage>
</organism>
<dbReference type="RefSeq" id="WP_378227128.1">
    <property type="nucleotide sequence ID" value="NZ_BAABFP010000007.1"/>
</dbReference>
<dbReference type="PANTHER" id="PTHR32243">
    <property type="entry name" value="MALTOSE TRANSPORT SYSTEM PERMEASE-RELATED"/>
    <property type="match status" value="1"/>
</dbReference>
<evidence type="ECO:0000256" key="3">
    <source>
        <dbReference type="ARBA" id="ARBA00022475"/>
    </source>
</evidence>
<dbReference type="InterPro" id="IPR050901">
    <property type="entry name" value="BP-dep_ABC_trans_perm"/>
</dbReference>
<dbReference type="InterPro" id="IPR035906">
    <property type="entry name" value="MetI-like_sf"/>
</dbReference>
<evidence type="ECO:0000259" key="8">
    <source>
        <dbReference type="PROSITE" id="PS50928"/>
    </source>
</evidence>
<gene>
    <name evidence="9" type="ORF">ACFQDO_17530</name>
</gene>
<dbReference type="Proteomes" id="UP001596189">
    <property type="component" value="Unassembled WGS sequence"/>
</dbReference>
<feature type="transmembrane region" description="Helical" evidence="7">
    <location>
        <begin position="76"/>
        <end position="98"/>
    </location>
</feature>
<keyword evidence="2 7" id="KW-0813">Transport</keyword>
<comment type="caution">
    <text evidence="9">The sequence shown here is derived from an EMBL/GenBank/DDBJ whole genome shotgun (WGS) entry which is preliminary data.</text>
</comment>
<dbReference type="SUPFAM" id="SSF161098">
    <property type="entry name" value="MetI-like"/>
    <property type="match status" value="1"/>
</dbReference>
<dbReference type="InterPro" id="IPR000515">
    <property type="entry name" value="MetI-like"/>
</dbReference>
<dbReference type="CDD" id="cd06261">
    <property type="entry name" value="TM_PBP2"/>
    <property type="match status" value="1"/>
</dbReference>
<accession>A0ABW1JJN3</accession>
<evidence type="ECO:0000256" key="7">
    <source>
        <dbReference type="RuleBase" id="RU363032"/>
    </source>
</evidence>
<feature type="transmembrane region" description="Helical" evidence="7">
    <location>
        <begin position="140"/>
        <end position="163"/>
    </location>
</feature>
<dbReference type="EMBL" id="JBHSRD010000008">
    <property type="protein sequence ID" value="MFC6008938.1"/>
    <property type="molecule type" value="Genomic_DNA"/>
</dbReference>
<dbReference type="Pfam" id="PF00528">
    <property type="entry name" value="BPD_transp_1"/>
    <property type="match status" value="1"/>
</dbReference>
<sequence length="280" mass="30337">MGAISGRERAAWLIGGLVIFVYALFPVAWIVSLSFKSPADLTNKKFLPTSFTKVNYEQILTGGAKDLFLPALRNSIGIALIATFISVILAMFCAYAIARLNFPGRRLILTTALAVSIFPVISIVTPLFNLWREIGLYDTWAGLIIPYLSLTLPISIWTLSAFFREIPWEMEQAAQVDGATSWQAFRKVIVPLAAPGVFTTAIIAFFIAWNDFVYGISLTSTNAARPVPAALAFFTGSSQFEEPTGAISAAAVIVTIPVVVLVLLFQRRIVAGLTNGAVKG</sequence>
<evidence type="ECO:0000313" key="9">
    <source>
        <dbReference type="EMBL" id="MFC6008938.1"/>
    </source>
</evidence>
<reference evidence="10" key="1">
    <citation type="journal article" date="2019" name="Int. J. Syst. Evol. Microbiol.">
        <title>The Global Catalogue of Microorganisms (GCM) 10K type strain sequencing project: providing services to taxonomists for standard genome sequencing and annotation.</title>
        <authorList>
            <consortium name="The Broad Institute Genomics Platform"/>
            <consortium name="The Broad Institute Genome Sequencing Center for Infectious Disease"/>
            <person name="Wu L."/>
            <person name="Ma J."/>
        </authorList>
    </citation>
    <scope>NUCLEOTIDE SEQUENCE [LARGE SCALE GENOMIC DNA]</scope>
    <source>
        <strain evidence="10">KACC 14249</strain>
    </source>
</reference>
<keyword evidence="6 7" id="KW-0472">Membrane</keyword>
<dbReference type="PROSITE" id="PS50928">
    <property type="entry name" value="ABC_TM1"/>
    <property type="match status" value="1"/>
</dbReference>
<evidence type="ECO:0000256" key="5">
    <source>
        <dbReference type="ARBA" id="ARBA00022989"/>
    </source>
</evidence>
<keyword evidence="4 7" id="KW-0812">Transmembrane</keyword>
<feature type="domain" description="ABC transmembrane type-1" evidence="8">
    <location>
        <begin position="72"/>
        <end position="265"/>
    </location>
</feature>
<feature type="transmembrane region" description="Helical" evidence="7">
    <location>
        <begin position="188"/>
        <end position="209"/>
    </location>
</feature>
<comment type="similarity">
    <text evidence="7">Belongs to the binding-protein-dependent transport system permease family.</text>
</comment>
<evidence type="ECO:0000256" key="2">
    <source>
        <dbReference type="ARBA" id="ARBA00022448"/>
    </source>
</evidence>
<evidence type="ECO:0000313" key="10">
    <source>
        <dbReference type="Proteomes" id="UP001596189"/>
    </source>
</evidence>
<evidence type="ECO:0000256" key="1">
    <source>
        <dbReference type="ARBA" id="ARBA00004651"/>
    </source>
</evidence>
<feature type="transmembrane region" description="Helical" evidence="7">
    <location>
        <begin position="246"/>
        <end position="265"/>
    </location>
</feature>
<comment type="subcellular location">
    <subcellularLocation>
        <location evidence="1 7">Cell membrane</location>
        <topology evidence="1 7">Multi-pass membrane protein</topology>
    </subcellularLocation>
</comment>
<proteinExistence type="inferred from homology"/>
<evidence type="ECO:0000256" key="6">
    <source>
        <dbReference type="ARBA" id="ARBA00023136"/>
    </source>
</evidence>
<keyword evidence="5 7" id="KW-1133">Transmembrane helix</keyword>
<keyword evidence="3" id="KW-1003">Cell membrane</keyword>
<dbReference type="Gene3D" id="1.10.3720.10">
    <property type="entry name" value="MetI-like"/>
    <property type="match status" value="1"/>
</dbReference>
<protein>
    <submittedName>
        <fullName evidence="9">Carbohydrate ABC transporter permease</fullName>
    </submittedName>
</protein>
<dbReference type="PANTHER" id="PTHR32243:SF18">
    <property type="entry name" value="INNER MEMBRANE ABC TRANSPORTER PERMEASE PROTEIN YCJP"/>
    <property type="match status" value="1"/>
</dbReference>